<gene>
    <name evidence="2" type="ORF">GNH96_11755</name>
</gene>
<feature type="transmembrane region" description="Helical" evidence="1">
    <location>
        <begin position="21"/>
        <end position="36"/>
    </location>
</feature>
<dbReference type="AlphaFoldDB" id="A0A858QA41"/>
<keyword evidence="1" id="KW-1133">Transmembrane helix</keyword>
<dbReference type="Pfam" id="PF11666">
    <property type="entry name" value="DUF2933"/>
    <property type="match status" value="1"/>
</dbReference>
<feature type="transmembrane region" description="Helical" evidence="1">
    <location>
        <begin position="42"/>
        <end position="60"/>
    </location>
</feature>
<evidence type="ECO:0000313" key="2">
    <source>
        <dbReference type="EMBL" id="QJD30584.1"/>
    </source>
</evidence>
<keyword evidence="1" id="KW-0812">Transmembrane</keyword>
<name>A0A858QA41_9GAMM</name>
<keyword evidence="3" id="KW-1185">Reference proteome</keyword>
<keyword evidence="1" id="KW-0472">Membrane</keyword>
<evidence type="ECO:0000313" key="3">
    <source>
        <dbReference type="Proteomes" id="UP000503004"/>
    </source>
</evidence>
<accession>A0A858QA41</accession>
<evidence type="ECO:0000256" key="1">
    <source>
        <dbReference type="SAM" id="Phobius"/>
    </source>
</evidence>
<proteinExistence type="predicted"/>
<dbReference type="KEGG" id="metu:GNH96_11755"/>
<sequence length="76" mass="8764">MVLERKYHGVPPTQSSWRHKAALMGFLALSLYYLVMEHTAHLFGLLSYLLVLICPLMHFLHHGSEGIHSEHKERSP</sequence>
<dbReference type="EMBL" id="CP046565">
    <property type="protein sequence ID" value="QJD30584.1"/>
    <property type="molecule type" value="Genomic_DNA"/>
</dbReference>
<dbReference type="Proteomes" id="UP000503004">
    <property type="component" value="Chromosome"/>
</dbReference>
<reference evidence="3" key="1">
    <citation type="submission" date="2019-12" db="EMBL/GenBank/DDBJ databases">
        <authorList>
            <person name="Awala S.I."/>
            <person name="Rhee S.K."/>
        </authorList>
    </citation>
    <scope>NUCLEOTIDE SEQUENCE [LARGE SCALE GENOMIC DNA]</scope>
    <source>
        <strain evidence="3">IM1</strain>
    </source>
</reference>
<protein>
    <submittedName>
        <fullName evidence="2">DUF2933 domain-containing protein</fullName>
    </submittedName>
</protein>
<dbReference type="InterPro" id="IPR021682">
    <property type="entry name" value="DUF2933"/>
</dbReference>
<organism evidence="2 3">
    <name type="scientific">Methylococcus geothermalis</name>
    <dbReference type="NCBI Taxonomy" id="2681310"/>
    <lineage>
        <taxon>Bacteria</taxon>
        <taxon>Pseudomonadati</taxon>
        <taxon>Pseudomonadota</taxon>
        <taxon>Gammaproteobacteria</taxon>
        <taxon>Methylococcales</taxon>
        <taxon>Methylococcaceae</taxon>
        <taxon>Methylococcus</taxon>
    </lineage>
</organism>